<dbReference type="InterPro" id="IPR025351">
    <property type="entry name" value="Pvc16_N"/>
</dbReference>
<dbReference type="RefSeq" id="WP_013706755.1">
    <property type="nucleotide sequence ID" value="NC_015388.1"/>
</dbReference>
<evidence type="ECO:0000259" key="1">
    <source>
        <dbReference type="Pfam" id="PF14065"/>
    </source>
</evidence>
<organism evidence="2 3">
    <name type="scientific">Desulfobacca acetoxidans (strain ATCC 700848 / DSM 11109 / ASRB2)</name>
    <dbReference type="NCBI Taxonomy" id="880072"/>
    <lineage>
        <taxon>Bacteria</taxon>
        <taxon>Pseudomonadati</taxon>
        <taxon>Thermodesulfobacteriota</taxon>
        <taxon>Desulfobaccia</taxon>
        <taxon>Desulfobaccales</taxon>
        <taxon>Desulfobaccaceae</taxon>
        <taxon>Desulfobacca</taxon>
    </lineage>
</organism>
<gene>
    <name evidence="2" type="ordered locus">Desac_1806</name>
</gene>
<protein>
    <recommendedName>
        <fullName evidence="1">Pvc16 N-terminal domain-containing protein</fullName>
    </recommendedName>
</protein>
<dbReference type="OrthoDB" id="9801622at2"/>
<dbReference type="AlphaFoldDB" id="F2NI20"/>
<dbReference type="Pfam" id="PF14065">
    <property type="entry name" value="Pvc16_N"/>
    <property type="match status" value="1"/>
</dbReference>
<evidence type="ECO:0000313" key="3">
    <source>
        <dbReference type="Proteomes" id="UP000000483"/>
    </source>
</evidence>
<reference evidence="2 3" key="1">
    <citation type="journal article" date="2011" name="Stand. Genomic Sci.">
        <title>Complete genome sequence of the acetate-degrading sulfate reducer Desulfobacca acetoxidans type strain (ASRB2).</title>
        <authorList>
            <person name="Goker M."/>
            <person name="Teshima H."/>
            <person name="Lapidus A."/>
            <person name="Nolan M."/>
            <person name="Lucas S."/>
            <person name="Hammon N."/>
            <person name="Deshpande S."/>
            <person name="Cheng J.F."/>
            <person name="Tapia R."/>
            <person name="Han C."/>
            <person name="Goodwin L."/>
            <person name="Pitluck S."/>
            <person name="Huntemann M."/>
            <person name="Liolios K."/>
            <person name="Ivanova N."/>
            <person name="Pagani I."/>
            <person name="Mavromatis K."/>
            <person name="Ovchinikova G."/>
            <person name="Pati A."/>
            <person name="Chen A."/>
            <person name="Palaniappan K."/>
            <person name="Land M."/>
            <person name="Hauser L."/>
            <person name="Brambilla E.M."/>
            <person name="Rohde M."/>
            <person name="Spring S."/>
            <person name="Detter J.C."/>
            <person name="Woyke T."/>
            <person name="Bristow J."/>
            <person name="Eisen J.A."/>
            <person name="Markowitz V."/>
            <person name="Hugenholtz P."/>
            <person name="Kyrpides N.C."/>
            <person name="Klenk H.P."/>
        </authorList>
    </citation>
    <scope>NUCLEOTIDE SEQUENCE [LARGE SCALE GENOMIC DNA]</scope>
    <source>
        <strain evidence="3">ATCC 700848 / DSM 11109 / ASRB2</strain>
    </source>
</reference>
<name>F2NI20_DESAR</name>
<sequence length="423" mass="45856">MALLDLSLVTQTLIDLIRLHVTGSEAWNPANVLAVDPMPPDKLTGDNTLGFYLYHATEETTNKNTYIPGISDVPVRYNPLALNLFYLLTAHSDVENGSTGIYREQLMMGLAMKALHDYPLINDNTAVGGVVIMQPLLRGKDNAFRISLLPVKVEEAVSYWMAGSNPQRLAAYYHVAVIKLEPEETPLRPGRVLIYNIFTLPGDTPRVDTTANVISFTLPGETDPRSLELRPAQVTYDQGFTVIGSAFTGNKVYLQIRRLDWAAPLIVDAAWDVAVTSSRITATARATAAGRDILPGFYAASVRVERWSTMAHGTRILETSSNETPFAIAPRIGAISPPDPQGNFTVNGSIFEHPDLAAENVHVFIGATRLTPGNAVNLQSGEFAVINPTTAAVRLPVGLTPGEAVSFRLIINGAESAPQWVVG</sequence>
<evidence type="ECO:0000313" key="2">
    <source>
        <dbReference type="EMBL" id="AEB09646.1"/>
    </source>
</evidence>
<feature type="domain" description="Pvc16 N-terminal" evidence="1">
    <location>
        <begin position="9"/>
        <end position="192"/>
    </location>
</feature>
<dbReference type="Proteomes" id="UP000000483">
    <property type="component" value="Chromosome"/>
</dbReference>
<dbReference type="HOGENOM" id="CLU_643807_0_0_7"/>
<reference evidence="3" key="2">
    <citation type="submission" date="2011-03" db="EMBL/GenBank/DDBJ databases">
        <title>The complete genome of Desulfobacca acetoxidans DSM 11109.</title>
        <authorList>
            <consortium name="US DOE Joint Genome Institute (JGI-PGF)"/>
            <person name="Lucas S."/>
            <person name="Copeland A."/>
            <person name="Lapidus A."/>
            <person name="Bruce D."/>
            <person name="Goodwin L."/>
            <person name="Pitluck S."/>
            <person name="Peters L."/>
            <person name="Kyrpides N."/>
            <person name="Mavromatis K."/>
            <person name="Ivanova N."/>
            <person name="Ovchinnikova G."/>
            <person name="Teshima H."/>
            <person name="Detter J.C."/>
            <person name="Han C."/>
            <person name="Land M."/>
            <person name="Hauser L."/>
            <person name="Markowitz V."/>
            <person name="Cheng J.-F."/>
            <person name="Hugenholtz P."/>
            <person name="Woyke T."/>
            <person name="Wu D."/>
            <person name="Spring S."/>
            <person name="Schueler E."/>
            <person name="Brambilla E."/>
            <person name="Klenk H.-P."/>
            <person name="Eisen J.A."/>
        </authorList>
    </citation>
    <scope>NUCLEOTIDE SEQUENCE [LARGE SCALE GENOMIC DNA]</scope>
    <source>
        <strain evidence="3">ATCC 700848 / DSM 11109 / ASRB2</strain>
    </source>
</reference>
<dbReference type="STRING" id="880072.Desac_1806"/>
<dbReference type="KEGG" id="dao:Desac_1806"/>
<keyword evidence="3" id="KW-1185">Reference proteome</keyword>
<dbReference type="EMBL" id="CP002629">
    <property type="protein sequence ID" value="AEB09646.1"/>
    <property type="molecule type" value="Genomic_DNA"/>
</dbReference>
<accession>F2NI20</accession>
<proteinExistence type="predicted"/>